<name>A0ABX5CQR5_9ALTE</name>
<evidence type="ECO:0000259" key="4">
    <source>
        <dbReference type="PROSITE" id="PS50887"/>
    </source>
</evidence>
<dbReference type="SUPFAM" id="SSF55073">
    <property type="entry name" value="Nucleotide cyclase"/>
    <property type="match status" value="1"/>
</dbReference>
<dbReference type="PANTHER" id="PTHR45138">
    <property type="entry name" value="REGULATORY COMPONENTS OF SENSORY TRANSDUCTION SYSTEM"/>
    <property type="match status" value="1"/>
</dbReference>
<comment type="caution">
    <text evidence="5">The sequence shown here is derived from an EMBL/GenBank/DDBJ whole genome shotgun (WGS) entry which is preliminary data.</text>
</comment>
<feature type="domain" description="GGDEF" evidence="4">
    <location>
        <begin position="182"/>
        <end position="316"/>
    </location>
</feature>
<proteinExistence type="predicted"/>
<evidence type="ECO:0000256" key="2">
    <source>
        <dbReference type="ARBA" id="ARBA00034247"/>
    </source>
</evidence>
<evidence type="ECO:0000313" key="6">
    <source>
        <dbReference type="Proteomes" id="UP000239539"/>
    </source>
</evidence>
<dbReference type="InterPro" id="IPR050469">
    <property type="entry name" value="Diguanylate_Cyclase"/>
</dbReference>
<dbReference type="Gene3D" id="3.30.70.270">
    <property type="match status" value="1"/>
</dbReference>
<dbReference type="EC" id="2.7.7.65" evidence="1"/>
<dbReference type="InterPro" id="IPR029787">
    <property type="entry name" value="Nucleotide_cyclase"/>
</dbReference>
<dbReference type="SMART" id="SM00267">
    <property type="entry name" value="GGDEF"/>
    <property type="match status" value="1"/>
</dbReference>
<dbReference type="InterPro" id="IPR000160">
    <property type="entry name" value="GGDEF_dom"/>
</dbReference>
<evidence type="ECO:0000256" key="1">
    <source>
        <dbReference type="ARBA" id="ARBA00012528"/>
    </source>
</evidence>
<dbReference type="InterPro" id="IPR043128">
    <property type="entry name" value="Rev_trsase/Diguanyl_cyclase"/>
</dbReference>
<dbReference type="PANTHER" id="PTHR45138:SF9">
    <property type="entry name" value="DIGUANYLATE CYCLASE DGCM-RELATED"/>
    <property type="match status" value="1"/>
</dbReference>
<comment type="catalytic activity">
    <reaction evidence="2">
        <text>2 GTP = 3',3'-c-di-GMP + 2 diphosphate</text>
        <dbReference type="Rhea" id="RHEA:24898"/>
        <dbReference type="ChEBI" id="CHEBI:33019"/>
        <dbReference type="ChEBI" id="CHEBI:37565"/>
        <dbReference type="ChEBI" id="CHEBI:58805"/>
        <dbReference type="EC" id="2.7.7.65"/>
    </reaction>
</comment>
<dbReference type="CDD" id="cd01949">
    <property type="entry name" value="GGDEF"/>
    <property type="match status" value="1"/>
</dbReference>
<evidence type="ECO:0000313" key="5">
    <source>
        <dbReference type="EMBL" id="PRO68955.1"/>
    </source>
</evidence>
<keyword evidence="6" id="KW-1185">Reference proteome</keyword>
<dbReference type="NCBIfam" id="TIGR00254">
    <property type="entry name" value="GGDEF"/>
    <property type="match status" value="1"/>
</dbReference>
<dbReference type="PROSITE" id="PS50887">
    <property type="entry name" value="GGDEF"/>
    <property type="match status" value="1"/>
</dbReference>
<protein>
    <recommendedName>
        <fullName evidence="1">diguanylate cyclase</fullName>
        <ecNumber evidence="1">2.7.7.65</ecNumber>
    </recommendedName>
</protein>
<dbReference type="EMBL" id="PVNO01000025">
    <property type="protein sequence ID" value="PRO68955.1"/>
    <property type="molecule type" value="Genomic_DNA"/>
</dbReference>
<sequence length="323" mass="36647">MFAYDESRHCIFNRKGVCQLNEWVGEDFPCLLIKSDIETTNIIWLNPFAYDYLGLKKPVEAKIANIVSKASLIFYESYIKPIILANGKYLEVQITLISEGGRRVPAVANLTLSDNIVYWAIYVAKERDKLYQELLEARDLLEKKTEELTAVSRKDSLTPLLNRRAAKDDINVLITQSSRAFFPLSFLLLDIDFFKDINDTFGHDEGDKVLVALSNLLLKQVRETDVVARWGGEEFLIVLYNANIESIKSFSDRLHNAIETIVLPNGNPLTVSIGGAVLEQDELKESDVIAAQLLKADKALYSAKDNQRAHTRIFDKEKGFIRL</sequence>
<dbReference type="Pfam" id="PF00990">
    <property type="entry name" value="GGDEF"/>
    <property type="match status" value="1"/>
</dbReference>
<evidence type="ECO:0000256" key="3">
    <source>
        <dbReference type="SAM" id="Coils"/>
    </source>
</evidence>
<accession>A0ABX5CQR5</accession>
<gene>
    <name evidence="5" type="ORF">C6Y39_10370</name>
</gene>
<feature type="coiled-coil region" evidence="3">
    <location>
        <begin position="127"/>
        <end position="154"/>
    </location>
</feature>
<organism evidence="5 6">
    <name type="scientific">Alteromonas gracilis</name>
    <dbReference type="NCBI Taxonomy" id="1479524"/>
    <lineage>
        <taxon>Bacteria</taxon>
        <taxon>Pseudomonadati</taxon>
        <taxon>Pseudomonadota</taxon>
        <taxon>Gammaproteobacteria</taxon>
        <taxon>Alteromonadales</taxon>
        <taxon>Alteromonadaceae</taxon>
        <taxon>Alteromonas/Salinimonas group</taxon>
        <taxon>Alteromonas</taxon>
    </lineage>
</organism>
<keyword evidence="3" id="KW-0175">Coiled coil</keyword>
<reference evidence="6" key="1">
    <citation type="journal article" date="2020" name="Int. J. Syst. Evol. Microbiol.">
        <title>Alteromonas alba sp. nov., a marine bacterium isolated from the seawater of the West Pacific Ocean.</title>
        <authorList>
            <person name="Sun C."/>
            <person name="Wu Y.-H."/>
            <person name="Xamxidin M."/>
            <person name="Cheng H."/>
            <person name="Xu X.-W."/>
        </authorList>
    </citation>
    <scope>NUCLEOTIDE SEQUENCE [LARGE SCALE GENOMIC DNA]</scope>
    <source>
        <strain evidence="6">9a2</strain>
    </source>
</reference>
<dbReference type="Proteomes" id="UP000239539">
    <property type="component" value="Unassembled WGS sequence"/>
</dbReference>